<organism evidence="6 7">
    <name type="scientific">Lates japonicus</name>
    <name type="common">Japanese lates</name>
    <dbReference type="NCBI Taxonomy" id="270547"/>
    <lineage>
        <taxon>Eukaryota</taxon>
        <taxon>Metazoa</taxon>
        <taxon>Chordata</taxon>
        <taxon>Craniata</taxon>
        <taxon>Vertebrata</taxon>
        <taxon>Euteleostomi</taxon>
        <taxon>Actinopterygii</taxon>
        <taxon>Neopterygii</taxon>
        <taxon>Teleostei</taxon>
        <taxon>Neoteleostei</taxon>
        <taxon>Acanthomorphata</taxon>
        <taxon>Carangaria</taxon>
        <taxon>Carangaria incertae sedis</taxon>
        <taxon>Centropomidae</taxon>
        <taxon>Lates</taxon>
    </lineage>
</organism>
<keyword evidence="3" id="KW-0863">Zinc-finger</keyword>
<evidence type="ECO:0000256" key="2">
    <source>
        <dbReference type="ARBA" id="ARBA00022723"/>
    </source>
</evidence>
<keyword evidence="2" id="KW-0479">Metal-binding</keyword>
<evidence type="ECO:0000259" key="5">
    <source>
        <dbReference type="Pfam" id="PF03145"/>
    </source>
</evidence>
<dbReference type="Pfam" id="PF03145">
    <property type="entry name" value="Sina_TRAF"/>
    <property type="match status" value="1"/>
</dbReference>
<dbReference type="GO" id="GO:0008270">
    <property type="term" value="F:zinc ion binding"/>
    <property type="evidence" value="ECO:0007669"/>
    <property type="project" value="UniProtKB-KW"/>
</dbReference>
<evidence type="ECO:0000256" key="4">
    <source>
        <dbReference type="ARBA" id="ARBA00022833"/>
    </source>
</evidence>
<comment type="caution">
    <text evidence="6">The sequence shown here is derived from an EMBL/GenBank/DDBJ whole genome shotgun (WGS) entry which is preliminary data.</text>
</comment>
<dbReference type="Proteomes" id="UP001279410">
    <property type="component" value="Unassembled WGS sequence"/>
</dbReference>
<sequence>MMQSCFGFHFMLVLEKQEKYDGHQQFFAIVQPTCTASRSRTCLPVELTGTGRWPPGEATAKAHPRGHYTAIMNSDCLGV</sequence>
<dbReference type="InterPro" id="IPR008974">
    <property type="entry name" value="TRAF-like"/>
</dbReference>
<evidence type="ECO:0000313" key="6">
    <source>
        <dbReference type="EMBL" id="GLD60632.1"/>
    </source>
</evidence>
<comment type="similarity">
    <text evidence="1">Belongs to the SINA (Seven in absentia) family.</text>
</comment>
<dbReference type="GO" id="GO:0005737">
    <property type="term" value="C:cytoplasm"/>
    <property type="evidence" value="ECO:0007669"/>
    <property type="project" value="InterPro"/>
</dbReference>
<gene>
    <name evidence="6" type="ORF">AKAME5_001250900</name>
</gene>
<evidence type="ECO:0000256" key="3">
    <source>
        <dbReference type="ARBA" id="ARBA00022771"/>
    </source>
</evidence>
<dbReference type="GO" id="GO:0006511">
    <property type="term" value="P:ubiquitin-dependent protein catabolic process"/>
    <property type="evidence" value="ECO:0007669"/>
    <property type="project" value="InterPro"/>
</dbReference>
<accession>A0AAD3R9G9</accession>
<protein>
    <submittedName>
        <fullName evidence="6">E3 ubiquitin-protein ligase Siah1-like protein</fullName>
    </submittedName>
</protein>
<feature type="domain" description="Seven-in-absentia protein TRAF-like" evidence="5">
    <location>
        <begin position="3"/>
        <end position="77"/>
    </location>
</feature>
<dbReference type="AlphaFoldDB" id="A0AAD3R9G9"/>
<name>A0AAD3R9G9_LATJO</name>
<dbReference type="EMBL" id="BRZM01000042">
    <property type="protein sequence ID" value="GLD60632.1"/>
    <property type="molecule type" value="Genomic_DNA"/>
</dbReference>
<dbReference type="SUPFAM" id="SSF49599">
    <property type="entry name" value="TRAF domain-like"/>
    <property type="match status" value="1"/>
</dbReference>
<evidence type="ECO:0000256" key="1">
    <source>
        <dbReference type="ARBA" id="ARBA00009119"/>
    </source>
</evidence>
<dbReference type="Gene3D" id="2.60.210.10">
    <property type="entry name" value="Apoptosis, Tumor Necrosis Factor Receptor Associated Protein 2, Chain A"/>
    <property type="match status" value="1"/>
</dbReference>
<dbReference type="InterPro" id="IPR018121">
    <property type="entry name" value="7-in-absentia-prot_TRAF-dom"/>
</dbReference>
<keyword evidence="4" id="KW-0862">Zinc</keyword>
<keyword evidence="7" id="KW-1185">Reference proteome</keyword>
<evidence type="ECO:0000313" key="7">
    <source>
        <dbReference type="Proteomes" id="UP001279410"/>
    </source>
</evidence>
<reference evidence="6" key="1">
    <citation type="submission" date="2022-08" db="EMBL/GenBank/DDBJ databases">
        <title>Genome sequencing of akame (Lates japonicus).</title>
        <authorList>
            <person name="Hashiguchi Y."/>
            <person name="Takahashi H."/>
        </authorList>
    </citation>
    <scope>NUCLEOTIDE SEQUENCE</scope>
    <source>
        <strain evidence="6">Kochi</strain>
    </source>
</reference>
<proteinExistence type="inferred from homology"/>